<evidence type="ECO:0000256" key="2">
    <source>
        <dbReference type="ARBA" id="ARBA00023125"/>
    </source>
</evidence>
<protein>
    <recommendedName>
        <fullName evidence="4">HTH araC/xylS-type domain-containing protein</fullName>
    </recommendedName>
</protein>
<dbReference type="InterPro" id="IPR009057">
    <property type="entry name" value="Homeodomain-like_sf"/>
</dbReference>
<dbReference type="SMART" id="SM00342">
    <property type="entry name" value="HTH_ARAC"/>
    <property type="match status" value="1"/>
</dbReference>
<dbReference type="PANTHER" id="PTHR43280">
    <property type="entry name" value="ARAC-FAMILY TRANSCRIPTIONAL REGULATOR"/>
    <property type="match status" value="1"/>
</dbReference>
<dbReference type="Gene3D" id="1.10.10.60">
    <property type="entry name" value="Homeodomain-like"/>
    <property type="match status" value="1"/>
</dbReference>
<dbReference type="Pfam" id="PF12833">
    <property type="entry name" value="HTH_18"/>
    <property type="match status" value="1"/>
</dbReference>
<dbReference type="InterPro" id="IPR018062">
    <property type="entry name" value="HTH_AraC-typ_CS"/>
</dbReference>
<dbReference type="PROSITE" id="PS00041">
    <property type="entry name" value="HTH_ARAC_FAMILY_1"/>
    <property type="match status" value="1"/>
</dbReference>
<evidence type="ECO:0000313" key="5">
    <source>
        <dbReference type="EMBL" id="GMK45457.1"/>
    </source>
</evidence>
<evidence type="ECO:0000256" key="3">
    <source>
        <dbReference type="ARBA" id="ARBA00023163"/>
    </source>
</evidence>
<dbReference type="InterPro" id="IPR020449">
    <property type="entry name" value="Tscrpt_reg_AraC-type_HTH"/>
</dbReference>
<evidence type="ECO:0000256" key="1">
    <source>
        <dbReference type="ARBA" id="ARBA00023015"/>
    </source>
</evidence>
<dbReference type="SUPFAM" id="SSF46689">
    <property type="entry name" value="Homeodomain-like"/>
    <property type="match status" value="1"/>
</dbReference>
<name>A0ABQ6NMJ5_9BACL</name>
<dbReference type="EMBL" id="BTCL01000007">
    <property type="protein sequence ID" value="GMK45457.1"/>
    <property type="molecule type" value="Genomic_DNA"/>
</dbReference>
<sequence>MNHIHYVGSDAAHDSNFVFDIPQGHQCWLLVITKTPAQFWVNGELQKYPSQSAVLYRAHQKIYYKACADKYVNDWIRFESDEPYVSNLPSGIPFSLDDPDYCHKLIELLVIEHHFNRDYKKSSIDCLLRTLFNKLLESYCHDGFTTQYYDLLRLRAAIQNSPGDHWTVPKMAEYVRISPGYLQTIYKKTFGISCMEDVINCRIRLAKEYLFQGSRTIHEVADRCGYQNVEHFCRQFKQVTGFSPRNFRLQASHSEQVREHPVI</sequence>
<dbReference type="RefSeq" id="WP_317980184.1">
    <property type="nucleotide sequence ID" value="NZ_BTCL01000007.1"/>
</dbReference>
<keyword evidence="3" id="KW-0804">Transcription</keyword>
<dbReference type="PROSITE" id="PS01124">
    <property type="entry name" value="HTH_ARAC_FAMILY_2"/>
    <property type="match status" value="1"/>
</dbReference>
<dbReference type="PANTHER" id="PTHR43280:SF10">
    <property type="entry name" value="REGULATORY PROTEIN POCR"/>
    <property type="match status" value="1"/>
</dbReference>
<organism evidence="5 6">
    <name type="scientific">Paenibacillus glycanilyticus</name>
    <dbReference type="NCBI Taxonomy" id="126569"/>
    <lineage>
        <taxon>Bacteria</taxon>
        <taxon>Bacillati</taxon>
        <taxon>Bacillota</taxon>
        <taxon>Bacilli</taxon>
        <taxon>Bacillales</taxon>
        <taxon>Paenibacillaceae</taxon>
        <taxon>Paenibacillus</taxon>
    </lineage>
</organism>
<dbReference type="Proteomes" id="UP001285921">
    <property type="component" value="Unassembled WGS sequence"/>
</dbReference>
<keyword evidence="1" id="KW-0805">Transcription regulation</keyword>
<keyword evidence="2" id="KW-0238">DNA-binding</keyword>
<evidence type="ECO:0000313" key="6">
    <source>
        <dbReference type="Proteomes" id="UP001285921"/>
    </source>
</evidence>
<proteinExistence type="predicted"/>
<dbReference type="PRINTS" id="PR00032">
    <property type="entry name" value="HTHARAC"/>
</dbReference>
<keyword evidence="6" id="KW-1185">Reference proteome</keyword>
<feature type="domain" description="HTH araC/xylS-type" evidence="4">
    <location>
        <begin position="152"/>
        <end position="250"/>
    </location>
</feature>
<dbReference type="InterPro" id="IPR018060">
    <property type="entry name" value="HTH_AraC"/>
</dbReference>
<evidence type="ECO:0000259" key="4">
    <source>
        <dbReference type="PROSITE" id="PS01124"/>
    </source>
</evidence>
<accession>A0ABQ6NMJ5</accession>
<reference evidence="5 6" key="1">
    <citation type="submission" date="2023-05" db="EMBL/GenBank/DDBJ databases">
        <title>Draft genome of Paenibacillus sp. CCS26.</title>
        <authorList>
            <person name="Akita H."/>
            <person name="Shinto Y."/>
            <person name="Kimura Z."/>
        </authorList>
    </citation>
    <scope>NUCLEOTIDE SEQUENCE [LARGE SCALE GENOMIC DNA]</scope>
    <source>
        <strain evidence="5 6">CCS26</strain>
    </source>
</reference>
<gene>
    <name evidence="5" type="ORF">PghCCS26_25850</name>
</gene>
<comment type="caution">
    <text evidence="5">The sequence shown here is derived from an EMBL/GenBank/DDBJ whole genome shotgun (WGS) entry which is preliminary data.</text>
</comment>